<dbReference type="KEGG" id="aten:116291885"/>
<dbReference type="InterPro" id="IPR036398">
    <property type="entry name" value="CA_dom_sf"/>
</dbReference>
<evidence type="ECO:0000256" key="4">
    <source>
        <dbReference type="ARBA" id="ARBA00022723"/>
    </source>
</evidence>
<organism evidence="10 11">
    <name type="scientific">Actinia tenebrosa</name>
    <name type="common">Australian red waratah sea anemone</name>
    <dbReference type="NCBI Taxonomy" id="6105"/>
    <lineage>
        <taxon>Eukaryota</taxon>
        <taxon>Metazoa</taxon>
        <taxon>Cnidaria</taxon>
        <taxon>Anthozoa</taxon>
        <taxon>Hexacorallia</taxon>
        <taxon>Actiniaria</taxon>
        <taxon>Actiniidae</taxon>
        <taxon>Actinia</taxon>
    </lineage>
</organism>
<dbReference type="GO" id="GO:0005737">
    <property type="term" value="C:cytoplasm"/>
    <property type="evidence" value="ECO:0007669"/>
    <property type="project" value="TreeGrafter"/>
</dbReference>
<evidence type="ECO:0000256" key="5">
    <source>
        <dbReference type="ARBA" id="ARBA00022833"/>
    </source>
</evidence>
<dbReference type="PANTHER" id="PTHR18952">
    <property type="entry name" value="CARBONIC ANHYDRASE"/>
    <property type="match status" value="1"/>
</dbReference>
<dbReference type="Gene3D" id="3.10.200.10">
    <property type="entry name" value="Alpha carbonic anhydrase"/>
    <property type="match status" value="1"/>
</dbReference>
<evidence type="ECO:0000256" key="7">
    <source>
        <dbReference type="ARBA" id="ARBA00048348"/>
    </source>
</evidence>
<name>A0A6P8HEW8_ACTTE</name>
<evidence type="ECO:0000256" key="8">
    <source>
        <dbReference type="SAM" id="MobiDB-lite"/>
    </source>
</evidence>
<evidence type="ECO:0000256" key="3">
    <source>
        <dbReference type="ARBA" id="ARBA00012925"/>
    </source>
</evidence>
<dbReference type="InterPro" id="IPR001148">
    <property type="entry name" value="CA_dom"/>
</dbReference>
<dbReference type="InterPro" id="IPR023561">
    <property type="entry name" value="Carbonic_anhydrase_a-class"/>
</dbReference>
<feature type="compositionally biased region" description="Acidic residues" evidence="8">
    <location>
        <begin position="270"/>
        <end position="280"/>
    </location>
</feature>
<proteinExistence type="inferred from homology"/>
<dbReference type="SUPFAM" id="SSF51069">
    <property type="entry name" value="Carbonic anhydrase"/>
    <property type="match status" value="1"/>
</dbReference>
<keyword evidence="10" id="KW-1185">Reference proteome</keyword>
<keyword evidence="6" id="KW-0456">Lyase</keyword>
<feature type="domain" description="Alpha-carbonic anhydrase" evidence="9">
    <location>
        <begin position="6"/>
        <end position="263"/>
    </location>
</feature>
<dbReference type="InParanoid" id="A0A6P8HEW8"/>
<dbReference type="RefSeq" id="XP_031554974.1">
    <property type="nucleotide sequence ID" value="XM_031699114.1"/>
</dbReference>
<comment type="cofactor">
    <cofactor evidence="1">
        <name>Zn(2+)</name>
        <dbReference type="ChEBI" id="CHEBI:29105"/>
    </cofactor>
</comment>
<evidence type="ECO:0000313" key="10">
    <source>
        <dbReference type="Proteomes" id="UP000515163"/>
    </source>
</evidence>
<dbReference type="GeneID" id="116291885"/>
<dbReference type="Pfam" id="PF00194">
    <property type="entry name" value="Carb_anhydrase"/>
    <property type="match status" value="1"/>
</dbReference>
<dbReference type="GO" id="GO:0008270">
    <property type="term" value="F:zinc ion binding"/>
    <property type="evidence" value="ECO:0007669"/>
    <property type="project" value="InterPro"/>
</dbReference>
<dbReference type="EC" id="4.2.1.1" evidence="3"/>
<dbReference type="Proteomes" id="UP000515163">
    <property type="component" value="Unplaced"/>
</dbReference>
<dbReference type="PANTHER" id="PTHR18952:SF141">
    <property type="entry name" value="CARBONIC ANHYDRASE"/>
    <property type="match status" value="1"/>
</dbReference>
<gene>
    <name evidence="11" type="primary">LOC116291885</name>
</gene>
<protein>
    <recommendedName>
        <fullName evidence="3">carbonic anhydrase</fullName>
        <ecNumber evidence="3">4.2.1.1</ecNumber>
    </recommendedName>
</protein>
<dbReference type="CDD" id="cd00326">
    <property type="entry name" value="alpha_CA"/>
    <property type="match status" value="1"/>
</dbReference>
<keyword evidence="4" id="KW-0479">Metal-binding</keyword>
<keyword evidence="5" id="KW-0862">Zinc</keyword>
<evidence type="ECO:0000256" key="6">
    <source>
        <dbReference type="ARBA" id="ARBA00023239"/>
    </source>
</evidence>
<evidence type="ECO:0000256" key="1">
    <source>
        <dbReference type="ARBA" id="ARBA00001947"/>
    </source>
</evidence>
<feature type="region of interest" description="Disordered" evidence="8">
    <location>
        <begin position="263"/>
        <end position="289"/>
    </location>
</feature>
<evidence type="ECO:0000313" key="11">
    <source>
        <dbReference type="RefSeq" id="XP_031554974.1"/>
    </source>
</evidence>
<sequence length="289" mass="32384">MTFVGASWSYTENGFGPERWQKRYNSTSSLLQSPINIEKAIIVKDSSLGPLRLSYVPSCNSTITNDGRTLQLTIPKHNNTNILSGGPLTSEYQLAMIRFHWSADDNTGSEHQVEGNGFPLEVQFLHWNKERYENIGQALTGEEGICILAVLYQVGNEDHEGMKEITKLLTRIDHKGCFSSEVKTAINLGDFIPDHPNYWTYQGSLTTPPLTENVTWVVCQTTMILSPEQMEVFRSVKASNGEVMSCNSRPLCPSNNRVVRESTEITANEDNSDVINDDEEPSKSDENED</sequence>
<accession>A0A6P8HEW8</accession>
<dbReference type="PROSITE" id="PS51144">
    <property type="entry name" value="ALPHA_CA_2"/>
    <property type="match status" value="1"/>
</dbReference>
<reference evidence="11" key="1">
    <citation type="submission" date="2025-08" db="UniProtKB">
        <authorList>
            <consortium name="RefSeq"/>
        </authorList>
    </citation>
    <scope>IDENTIFICATION</scope>
    <source>
        <tissue evidence="11">Tentacle</tissue>
    </source>
</reference>
<dbReference type="SMART" id="SM01057">
    <property type="entry name" value="Carb_anhydrase"/>
    <property type="match status" value="1"/>
</dbReference>
<dbReference type="GO" id="GO:0004089">
    <property type="term" value="F:carbonate dehydratase activity"/>
    <property type="evidence" value="ECO:0007669"/>
    <property type="project" value="UniProtKB-EC"/>
</dbReference>
<evidence type="ECO:0000256" key="2">
    <source>
        <dbReference type="ARBA" id="ARBA00010718"/>
    </source>
</evidence>
<evidence type="ECO:0000259" key="9">
    <source>
        <dbReference type="PROSITE" id="PS51144"/>
    </source>
</evidence>
<dbReference type="AlphaFoldDB" id="A0A6P8HEW8"/>
<comment type="similarity">
    <text evidence="2">Belongs to the alpha-carbonic anhydrase family.</text>
</comment>
<comment type="catalytic activity">
    <reaction evidence="7">
        <text>hydrogencarbonate + H(+) = CO2 + H2O</text>
        <dbReference type="Rhea" id="RHEA:10748"/>
        <dbReference type="ChEBI" id="CHEBI:15377"/>
        <dbReference type="ChEBI" id="CHEBI:15378"/>
        <dbReference type="ChEBI" id="CHEBI:16526"/>
        <dbReference type="ChEBI" id="CHEBI:17544"/>
        <dbReference type="EC" id="4.2.1.1"/>
    </reaction>
</comment>
<dbReference type="OrthoDB" id="429145at2759"/>